<dbReference type="AlphaFoldDB" id="A0A8H4Z5S0"/>
<evidence type="ECO:0000313" key="2">
    <source>
        <dbReference type="EMBL" id="KAF5240763.1"/>
    </source>
</evidence>
<organism evidence="2 3">
    <name type="scientific">Fusarium anthophilum</name>
    <dbReference type="NCBI Taxonomy" id="48485"/>
    <lineage>
        <taxon>Eukaryota</taxon>
        <taxon>Fungi</taxon>
        <taxon>Dikarya</taxon>
        <taxon>Ascomycota</taxon>
        <taxon>Pezizomycotina</taxon>
        <taxon>Sordariomycetes</taxon>
        <taxon>Hypocreomycetidae</taxon>
        <taxon>Hypocreales</taxon>
        <taxon>Nectriaceae</taxon>
        <taxon>Fusarium</taxon>
        <taxon>Fusarium fujikuroi species complex</taxon>
    </lineage>
</organism>
<keyword evidence="3" id="KW-1185">Reference proteome</keyword>
<protein>
    <submittedName>
        <fullName evidence="2">Uncharacterized protein</fullName>
    </submittedName>
</protein>
<dbReference type="Proteomes" id="UP000573603">
    <property type="component" value="Unassembled WGS sequence"/>
</dbReference>
<comment type="caution">
    <text evidence="2">The sequence shown here is derived from an EMBL/GenBank/DDBJ whole genome shotgun (WGS) entry which is preliminary data.</text>
</comment>
<evidence type="ECO:0000313" key="3">
    <source>
        <dbReference type="Proteomes" id="UP000573603"/>
    </source>
</evidence>
<proteinExistence type="predicted"/>
<dbReference type="EMBL" id="JABEVY010000244">
    <property type="protein sequence ID" value="KAF5240763.1"/>
    <property type="molecule type" value="Genomic_DNA"/>
</dbReference>
<feature type="signal peptide" evidence="1">
    <location>
        <begin position="1"/>
        <end position="20"/>
    </location>
</feature>
<keyword evidence="1" id="KW-0732">Signal</keyword>
<feature type="chain" id="PRO_5034517126" evidence="1">
    <location>
        <begin position="21"/>
        <end position="78"/>
    </location>
</feature>
<evidence type="ECO:0000256" key="1">
    <source>
        <dbReference type="SAM" id="SignalP"/>
    </source>
</evidence>
<accession>A0A8H4Z5S0</accession>
<reference evidence="2 3" key="1">
    <citation type="journal article" date="2020" name="BMC Genomics">
        <title>Correction to: Identification and distribution of gene clusters required for synthesis of sphingolipid metabolism inhibitors in diverse species of the filamentous fungus Fusarium.</title>
        <authorList>
            <person name="Kim H.S."/>
            <person name="Lohmar J.M."/>
            <person name="Busman M."/>
            <person name="Brown D.W."/>
            <person name="Naumann T.A."/>
            <person name="Divon H.H."/>
            <person name="Lysoe E."/>
            <person name="Uhlig S."/>
            <person name="Proctor R.H."/>
        </authorList>
    </citation>
    <scope>NUCLEOTIDE SEQUENCE [LARGE SCALE GENOMIC DNA]</scope>
    <source>
        <strain evidence="2 3">NRRL 25214</strain>
    </source>
</reference>
<sequence>MQFNIETALAIFAMASVASAQQQCVETPANNQCPASHPKFCAVASAFSVKGQDDVTVLHVQWVYGPEGARIAWSHLAP</sequence>
<name>A0A8H4Z5S0_9HYPO</name>
<gene>
    <name evidence="2" type="ORF">FANTH_9433</name>
</gene>